<dbReference type="AlphaFoldDB" id="A0A2P2J655"/>
<reference evidence="1" key="1">
    <citation type="submission" date="2018-02" db="EMBL/GenBank/DDBJ databases">
        <title>Rhizophora mucronata_Transcriptome.</title>
        <authorList>
            <person name="Meera S.P."/>
            <person name="Sreeshan A."/>
            <person name="Augustine A."/>
        </authorList>
    </citation>
    <scope>NUCLEOTIDE SEQUENCE</scope>
    <source>
        <tissue evidence="1">Leaf</tissue>
    </source>
</reference>
<accession>A0A2P2J655</accession>
<proteinExistence type="predicted"/>
<evidence type="ECO:0000313" key="1">
    <source>
        <dbReference type="EMBL" id="MBW88946.1"/>
    </source>
</evidence>
<protein>
    <submittedName>
        <fullName evidence="1">Protein KRTCAP2 homolog</fullName>
    </submittedName>
</protein>
<dbReference type="EMBL" id="GGEC01008463">
    <property type="protein sequence ID" value="MBW88946.1"/>
    <property type="molecule type" value="Transcribed_RNA"/>
</dbReference>
<sequence>MKSIMWRSNLTVSSTRNSKELMKPPSTVNSSLDANCALYICCSERMTVNKSKEYSIELPGPAMVLFRAAIPLLRSSHYRRSSKLEER</sequence>
<name>A0A2P2J655_RHIMU</name>
<organism evidence="1">
    <name type="scientific">Rhizophora mucronata</name>
    <name type="common">Asiatic mangrove</name>
    <dbReference type="NCBI Taxonomy" id="61149"/>
    <lineage>
        <taxon>Eukaryota</taxon>
        <taxon>Viridiplantae</taxon>
        <taxon>Streptophyta</taxon>
        <taxon>Embryophyta</taxon>
        <taxon>Tracheophyta</taxon>
        <taxon>Spermatophyta</taxon>
        <taxon>Magnoliopsida</taxon>
        <taxon>eudicotyledons</taxon>
        <taxon>Gunneridae</taxon>
        <taxon>Pentapetalae</taxon>
        <taxon>rosids</taxon>
        <taxon>fabids</taxon>
        <taxon>Malpighiales</taxon>
        <taxon>Rhizophoraceae</taxon>
        <taxon>Rhizophora</taxon>
    </lineage>
</organism>